<gene>
    <name evidence="2" type="ORF">DMH04_12860</name>
</gene>
<proteinExistence type="predicted"/>
<keyword evidence="1" id="KW-0472">Membrane</keyword>
<feature type="transmembrane region" description="Helical" evidence="1">
    <location>
        <begin position="299"/>
        <end position="323"/>
    </location>
</feature>
<keyword evidence="1" id="KW-1133">Transmembrane helix</keyword>
<accession>A0A428ZEZ6</accession>
<evidence type="ECO:0000313" key="2">
    <source>
        <dbReference type="EMBL" id="RSM86540.1"/>
    </source>
</evidence>
<dbReference type="EMBL" id="QHKI01000008">
    <property type="protein sequence ID" value="RSM86540.1"/>
    <property type="molecule type" value="Genomic_DNA"/>
</dbReference>
<comment type="caution">
    <text evidence="2">The sequence shown here is derived from an EMBL/GenBank/DDBJ whole genome shotgun (WGS) entry which is preliminary data.</text>
</comment>
<name>A0A428ZEZ6_KIBAR</name>
<feature type="transmembrane region" description="Helical" evidence="1">
    <location>
        <begin position="67"/>
        <end position="91"/>
    </location>
</feature>
<organism evidence="2 3">
    <name type="scientific">Kibdelosporangium aridum</name>
    <dbReference type="NCBI Taxonomy" id="2030"/>
    <lineage>
        <taxon>Bacteria</taxon>
        <taxon>Bacillati</taxon>
        <taxon>Actinomycetota</taxon>
        <taxon>Actinomycetes</taxon>
        <taxon>Pseudonocardiales</taxon>
        <taxon>Pseudonocardiaceae</taxon>
        <taxon>Kibdelosporangium</taxon>
    </lineage>
</organism>
<dbReference type="AlphaFoldDB" id="A0A428ZEZ6"/>
<dbReference type="Proteomes" id="UP000287547">
    <property type="component" value="Unassembled WGS sequence"/>
</dbReference>
<protein>
    <recommendedName>
        <fullName evidence="4">Glycosyltransferase</fullName>
    </recommendedName>
</protein>
<keyword evidence="1" id="KW-0812">Transmembrane</keyword>
<sequence>MTHPLFLLKANPVGRPRCRSRAHDEGRQPAGQDLAWPQAVATESKVPNWLEDIASGAGGTAAPTMRAMTIVAIALLLAWPLYNVVLAVFGWRRPRPRQPEHTTGLHFWIVIPALHEQKATLLESVLALDSAEYPVRALVVDRDVDALNAAYRVIKHTAVEQGIERRTVIGVLDGRPEPGLIREVARYFGGRNVGAVQCHVRIHSPITLLAFLQDLEFAVVGDSSQRMRDVLGSVELGENGQFVRLDALARLGDRPWTASLEHRLYQAGMSIRYATDAVISQDAPPVRFRKWAPAAISGALVAVTLLTGTYVWLAALLVPGLIWGLVHRARFGGQSWRRTLVASVLYPIYLGRRRRSPSRVTNVVPSAQPRLLPWAGGNPGLSARRP</sequence>
<reference evidence="2 3" key="1">
    <citation type="submission" date="2018-05" db="EMBL/GenBank/DDBJ databases">
        <title>Evolution of GPA BGCs.</title>
        <authorList>
            <person name="Waglechner N."/>
            <person name="Wright G.D."/>
        </authorList>
    </citation>
    <scope>NUCLEOTIDE SEQUENCE [LARGE SCALE GENOMIC DNA]</scope>
    <source>
        <strain evidence="2 3">A82846</strain>
    </source>
</reference>
<evidence type="ECO:0000313" key="3">
    <source>
        <dbReference type="Proteomes" id="UP000287547"/>
    </source>
</evidence>
<dbReference type="OrthoDB" id="9806824at2"/>
<evidence type="ECO:0008006" key="4">
    <source>
        <dbReference type="Google" id="ProtNLM"/>
    </source>
</evidence>
<evidence type="ECO:0000256" key="1">
    <source>
        <dbReference type="SAM" id="Phobius"/>
    </source>
</evidence>